<dbReference type="Proteomes" id="UP000001589">
    <property type="component" value="Chromosome"/>
</dbReference>
<evidence type="ECO:0000259" key="4">
    <source>
        <dbReference type="PROSITE" id="PS50126"/>
    </source>
</evidence>
<dbReference type="AlphaFoldDB" id="A2BWG9"/>
<accession>A2BWG9</accession>
<dbReference type="STRING" id="167542.P9515_09231"/>
<keyword evidence="2" id="KW-0378">Hydrolase</keyword>
<dbReference type="GeneID" id="60202153"/>
<dbReference type="InterPro" id="IPR001900">
    <property type="entry name" value="RNase_II/R"/>
</dbReference>
<dbReference type="OrthoDB" id="9764149at2"/>
<organism evidence="5 6">
    <name type="scientific">Prochlorococcus marinus (strain MIT 9515)</name>
    <dbReference type="NCBI Taxonomy" id="167542"/>
    <lineage>
        <taxon>Bacteria</taxon>
        <taxon>Bacillati</taxon>
        <taxon>Cyanobacteriota</taxon>
        <taxon>Cyanophyceae</taxon>
        <taxon>Synechococcales</taxon>
        <taxon>Prochlorococcaceae</taxon>
        <taxon>Prochlorococcus</taxon>
    </lineage>
</organism>
<evidence type="ECO:0000313" key="6">
    <source>
        <dbReference type="Proteomes" id="UP000001589"/>
    </source>
</evidence>
<dbReference type="eggNOG" id="COG0557">
    <property type="taxonomic scope" value="Bacteria"/>
</dbReference>
<dbReference type="SMART" id="SM00316">
    <property type="entry name" value="S1"/>
    <property type="match status" value="1"/>
</dbReference>
<dbReference type="SUPFAM" id="SSF50249">
    <property type="entry name" value="Nucleic acid-binding proteins"/>
    <property type="match status" value="3"/>
</dbReference>
<name>A2BWG9_PROM5</name>
<dbReference type="KEGG" id="pmc:P9515_09231"/>
<dbReference type="SMART" id="SM00955">
    <property type="entry name" value="RNB"/>
    <property type="match status" value="1"/>
</dbReference>
<dbReference type="Gene3D" id="2.40.50.140">
    <property type="entry name" value="Nucleic acid-binding proteins"/>
    <property type="match status" value="2"/>
</dbReference>
<dbReference type="Pfam" id="PF00575">
    <property type="entry name" value="S1"/>
    <property type="match status" value="1"/>
</dbReference>
<dbReference type="HOGENOM" id="CLU_002333_7_3_3"/>
<dbReference type="GO" id="GO:0004527">
    <property type="term" value="F:exonuclease activity"/>
    <property type="evidence" value="ECO:0007669"/>
    <property type="project" value="UniProtKB-KW"/>
</dbReference>
<evidence type="ECO:0000256" key="2">
    <source>
        <dbReference type="ARBA" id="ARBA00022801"/>
    </source>
</evidence>
<keyword evidence="1" id="KW-0540">Nuclease</keyword>
<dbReference type="PROSITE" id="PS50126">
    <property type="entry name" value="S1"/>
    <property type="match status" value="1"/>
</dbReference>
<dbReference type="Pfam" id="PF08206">
    <property type="entry name" value="OB_RNB"/>
    <property type="match status" value="1"/>
</dbReference>
<sequence length="740" mass="86329">MFSTSSIIDKLKQEEGLEYKKLCRLLKLSKNADKDKLDIALRALEELEIIDKNENNEYFNVKESNHLVARIRCSSKGYCFAVRENNKEDIYIKENLLNCAWNGDKVLVRIIKEGVRRRSPEGIVDCILERTNQILLAKVEVINEEIYGVPIDDRILSKIKLPKEDEKYKYIPDNKNIVKIEIDLFPIGQQDGVGHVIKELKLNNNEKLDADFVLSKSNLNRIIKLKDPKIAGKNELPRLDLTNKNSYMFKSWNGENSPTLPIFQIDKNKDDSYKLWVHTNTIAEKIDLSSKKGLEVFFNSFESFPLLEKWQPYISEEICNSSKFNVGEINEAISLCIDINTENEITNWSFHLTKVKCTLLVENKHLDALLTRKSSTRITSRILKPIKDYIEDLDKIIEISKFFRTKQILHGKIEIPKPNSNIDSLRELLVHNPVDYSKEYFEPLNNNDIQSYLSPLLYEANSLWFKHSNKYGLINASYISQELDYINISEIIKNSELINSDIELNENGTLTFKQLVELCSDDDNKKRILHKLLINVLRDNEVKLITKDFNKIDSKKIISPWTLPSYDFINLINQYNIYNMIINGKRTKNTKGNIINIMEKDTWKDVSWSIYNSTTLKSMDLLFNQHLIDKINEYKNKVRQFKLNMINIKQVRKAEKLIGNTYSGLIMTVQSYGFFVEIRELFVEGLVHVSTLSNDWYEYRSRQNVLIGRKSKKSYKIGDIIDVKIIKVDILKYQIDLELV</sequence>
<gene>
    <name evidence="5" type="primary">vacB</name>
    <name evidence="5" type="ordered locus">P9515_09231</name>
</gene>
<protein>
    <submittedName>
        <fullName evidence="5">Putative acetazolamide conferring resistance protein Zam</fullName>
    </submittedName>
</protein>
<reference evidence="5 6" key="1">
    <citation type="journal article" date="2007" name="PLoS Genet.">
        <title>Patterns and implications of gene gain and loss in the evolution of Prochlorococcus.</title>
        <authorList>
            <person name="Kettler G.C."/>
            <person name="Martiny A.C."/>
            <person name="Huang K."/>
            <person name="Zucker J."/>
            <person name="Coleman M.L."/>
            <person name="Rodrigue S."/>
            <person name="Chen F."/>
            <person name="Lapidus A."/>
            <person name="Ferriera S."/>
            <person name="Johnson J."/>
            <person name="Steglich C."/>
            <person name="Church G.M."/>
            <person name="Richardson P."/>
            <person name="Chisholm S.W."/>
        </authorList>
    </citation>
    <scope>NUCLEOTIDE SEQUENCE [LARGE SCALE GENOMIC DNA]</scope>
    <source>
        <strain evidence="5 6">MIT 9515</strain>
    </source>
</reference>
<dbReference type="RefSeq" id="WP_011820234.1">
    <property type="nucleotide sequence ID" value="NC_008817.1"/>
</dbReference>
<dbReference type="CDD" id="cd04471">
    <property type="entry name" value="S1_RNase_R"/>
    <property type="match status" value="1"/>
</dbReference>
<dbReference type="Pfam" id="PF00773">
    <property type="entry name" value="RNB"/>
    <property type="match status" value="1"/>
</dbReference>
<evidence type="ECO:0000256" key="3">
    <source>
        <dbReference type="ARBA" id="ARBA00022839"/>
    </source>
</evidence>
<dbReference type="InterPro" id="IPR013223">
    <property type="entry name" value="RNase_B_OB_dom"/>
</dbReference>
<dbReference type="GO" id="GO:0004540">
    <property type="term" value="F:RNA nuclease activity"/>
    <property type="evidence" value="ECO:0007669"/>
    <property type="project" value="InterPro"/>
</dbReference>
<dbReference type="GO" id="GO:0003723">
    <property type="term" value="F:RNA binding"/>
    <property type="evidence" value="ECO:0007669"/>
    <property type="project" value="InterPro"/>
</dbReference>
<keyword evidence="3" id="KW-0269">Exonuclease</keyword>
<dbReference type="InterPro" id="IPR003029">
    <property type="entry name" value="S1_domain"/>
</dbReference>
<dbReference type="EMBL" id="CP000552">
    <property type="protein sequence ID" value="ABM72130.1"/>
    <property type="molecule type" value="Genomic_DNA"/>
</dbReference>
<evidence type="ECO:0000313" key="5">
    <source>
        <dbReference type="EMBL" id="ABM72130.1"/>
    </source>
</evidence>
<proteinExistence type="predicted"/>
<dbReference type="InterPro" id="IPR012340">
    <property type="entry name" value="NA-bd_OB-fold"/>
</dbReference>
<evidence type="ECO:0000256" key="1">
    <source>
        <dbReference type="ARBA" id="ARBA00022722"/>
    </source>
</evidence>
<feature type="domain" description="S1 motif" evidence="4">
    <location>
        <begin position="659"/>
        <end position="740"/>
    </location>
</feature>